<feature type="region of interest" description="Disordered" evidence="1">
    <location>
        <begin position="128"/>
        <end position="162"/>
    </location>
</feature>
<evidence type="ECO:0000259" key="3">
    <source>
        <dbReference type="Pfam" id="PF13490"/>
    </source>
</evidence>
<feature type="transmembrane region" description="Helical" evidence="2">
    <location>
        <begin position="87"/>
        <end position="108"/>
    </location>
</feature>
<gene>
    <name evidence="4" type="ORF">IAC80_09535</name>
</gene>
<organism evidence="4 5">
    <name type="scientific">Candidatus Merdiplasma excrementigallinarum</name>
    <dbReference type="NCBI Taxonomy" id="2840864"/>
    <lineage>
        <taxon>Bacteria</taxon>
        <taxon>Bacillati</taxon>
        <taxon>Bacillota</taxon>
        <taxon>Clostridia</taxon>
        <taxon>Lachnospirales</taxon>
        <taxon>Lachnospiraceae</taxon>
        <taxon>Lachnospiraceae incertae sedis</taxon>
        <taxon>Candidatus Merdiplasma</taxon>
    </lineage>
</organism>
<comment type="caution">
    <text evidence="4">The sequence shown here is derived from an EMBL/GenBank/DDBJ whole genome shotgun (WGS) entry which is preliminary data.</text>
</comment>
<protein>
    <submittedName>
        <fullName evidence="4">Zf-HC2 domain-containing protein</fullName>
    </submittedName>
</protein>
<proteinExistence type="predicted"/>
<evidence type="ECO:0000313" key="4">
    <source>
        <dbReference type="EMBL" id="HIV24156.1"/>
    </source>
</evidence>
<sequence>MKCIEAQQLIKPYLKKELSDRELERFLDHVENCPECYDELEIYFVIYEALEDSGEEREADRYNFKEKLRQDIKNSRRYLHLRKAYRLFRYAAILAAEIVLLMAVITGAEMLGEEGSRGTTVYRIMYGEQESETETEEETQAVIRPVLDSAKGQEPKTKKTGE</sequence>
<evidence type="ECO:0000313" key="5">
    <source>
        <dbReference type="Proteomes" id="UP000886889"/>
    </source>
</evidence>
<reference evidence="4" key="2">
    <citation type="journal article" date="2021" name="PeerJ">
        <title>Extensive microbial diversity within the chicken gut microbiome revealed by metagenomics and culture.</title>
        <authorList>
            <person name="Gilroy R."/>
            <person name="Ravi A."/>
            <person name="Getino M."/>
            <person name="Pursley I."/>
            <person name="Horton D.L."/>
            <person name="Alikhan N.F."/>
            <person name="Baker D."/>
            <person name="Gharbi K."/>
            <person name="Hall N."/>
            <person name="Watson M."/>
            <person name="Adriaenssens E.M."/>
            <person name="Foster-Nyarko E."/>
            <person name="Jarju S."/>
            <person name="Secka A."/>
            <person name="Antonio M."/>
            <person name="Oren A."/>
            <person name="Chaudhuri R.R."/>
            <person name="La Ragione R."/>
            <person name="Hildebrand F."/>
            <person name="Pallen M.J."/>
        </authorList>
    </citation>
    <scope>NUCLEOTIDE SEQUENCE</scope>
    <source>
        <strain evidence="4">ChiBcec6-7307</strain>
    </source>
</reference>
<keyword evidence="2" id="KW-0812">Transmembrane</keyword>
<keyword evidence="2" id="KW-1133">Transmembrane helix</keyword>
<dbReference type="AlphaFoldDB" id="A0A9D1P162"/>
<reference evidence="4" key="1">
    <citation type="submission" date="2020-10" db="EMBL/GenBank/DDBJ databases">
        <authorList>
            <person name="Gilroy R."/>
        </authorList>
    </citation>
    <scope>NUCLEOTIDE SEQUENCE</scope>
    <source>
        <strain evidence="4">ChiBcec6-7307</strain>
    </source>
</reference>
<evidence type="ECO:0000256" key="2">
    <source>
        <dbReference type="SAM" id="Phobius"/>
    </source>
</evidence>
<feature type="compositionally biased region" description="Basic and acidic residues" evidence="1">
    <location>
        <begin position="151"/>
        <end position="162"/>
    </location>
</feature>
<dbReference type="InterPro" id="IPR027383">
    <property type="entry name" value="Znf_put"/>
</dbReference>
<dbReference type="EMBL" id="DVOS01000078">
    <property type="protein sequence ID" value="HIV24156.1"/>
    <property type="molecule type" value="Genomic_DNA"/>
</dbReference>
<accession>A0A9D1P162</accession>
<keyword evidence="2" id="KW-0472">Membrane</keyword>
<feature type="compositionally biased region" description="Acidic residues" evidence="1">
    <location>
        <begin position="129"/>
        <end position="139"/>
    </location>
</feature>
<evidence type="ECO:0000256" key="1">
    <source>
        <dbReference type="SAM" id="MobiDB-lite"/>
    </source>
</evidence>
<feature type="domain" description="Putative zinc-finger" evidence="3">
    <location>
        <begin position="3"/>
        <end position="36"/>
    </location>
</feature>
<name>A0A9D1P162_9FIRM</name>
<dbReference type="Proteomes" id="UP000886889">
    <property type="component" value="Unassembled WGS sequence"/>
</dbReference>
<dbReference type="Pfam" id="PF13490">
    <property type="entry name" value="zf-HC2"/>
    <property type="match status" value="1"/>
</dbReference>